<evidence type="ECO:0000313" key="1">
    <source>
        <dbReference type="EMBL" id="KAJ8480090.1"/>
    </source>
</evidence>
<accession>A0AAV8QPF4</accession>
<protein>
    <submittedName>
        <fullName evidence="1">Uncharacterized protein</fullName>
    </submittedName>
</protein>
<proteinExistence type="predicted"/>
<sequence>MSSSPDFGPWKPRVLYYLHLHHLVTLSKQKRPLLECSDGLASLPLCCICPPYLHGLTFFPLISHHPPRLDSTSTGSRFLLRFVLQDLGRSSSDGFG</sequence>
<reference evidence="1 2" key="1">
    <citation type="submission" date="2022-12" db="EMBL/GenBank/DDBJ databases">
        <title>Chromosome-scale assembly of the Ensete ventricosum genome.</title>
        <authorList>
            <person name="Dussert Y."/>
            <person name="Stocks J."/>
            <person name="Wendawek A."/>
            <person name="Woldeyes F."/>
            <person name="Nichols R.A."/>
            <person name="Borrell J.S."/>
        </authorList>
    </citation>
    <scope>NUCLEOTIDE SEQUENCE [LARGE SCALE GENOMIC DNA]</scope>
    <source>
        <strain evidence="2">cv. Maze</strain>
        <tissue evidence="1">Seeds</tissue>
    </source>
</reference>
<dbReference type="EMBL" id="JAQQAF010000006">
    <property type="protein sequence ID" value="KAJ8480090.1"/>
    <property type="molecule type" value="Genomic_DNA"/>
</dbReference>
<dbReference type="Proteomes" id="UP001222027">
    <property type="component" value="Unassembled WGS sequence"/>
</dbReference>
<comment type="caution">
    <text evidence="1">The sequence shown here is derived from an EMBL/GenBank/DDBJ whole genome shotgun (WGS) entry which is preliminary data.</text>
</comment>
<dbReference type="AlphaFoldDB" id="A0AAV8QPF4"/>
<organism evidence="1 2">
    <name type="scientific">Ensete ventricosum</name>
    <name type="common">Abyssinian banana</name>
    <name type="synonym">Musa ensete</name>
    <dbReference type="NCBI Taxonomy" id="4639"/>
    <lineage>
        <taxon>Eukaryota</taxon>
        <taxon>Viridiplantae</taxon>
        <taxon>Streptophyta</taxon>
        <taxon>Embryophyta</taxon>
        <taxon>Tracheophyta</taxon>
        <taxon>Spermatophyta</taxon>
        <taxon>Magnoliopsida</taxon>
        <taxon>Liliopsida</taxon>
        <taxon>Zingiberales</taxon>
        <taxon>Musaceae</taxon>
        <taxon>Ensete</taxon>
    </lineage>
</organism>
<gene>
    <name evidence="1" type="ORF">OPV22_023817</name>
</gene>
<keyword evidence="2" id="KW-1185">Reference proteome</keyword>
<name>A0AAV8QPF4_ENSVE</name>
<evidence type="ECO:0000313" key="2">
    <source>
        <dbReference type="Proteomes" id="UP001222027"/>
    </source>
</evidence>